<organism evidence="1 2">
    <name type="scientific">Batillaria attramentaria</name>
    <dbReference type="NCBI Taxonomy" id="370345"/>
    <lineage>
        <taxon>Eukaryota</taxon>
        <taxon>Metazoa</taxon>
        <taxon>Spiralia</taxon>
        <taxon>Lophotrochozoa</taxon>
        <taxon>Mollusca</taxon>
        <taxon>Gastropoda</taxon>
        <taxon>Caenogastropoda</taxon>
        <taxon>Sorbeoconcha</taxon>
        <taxon>Cerithioidea</taxon>
        <taxon>Batillariidae</taxon>
        <taxon>Batillaria</taxon>
    </lineage>
</organism>
<reference evidence="1 2" key="1">
    <citation type="journal article" date="2023" name="Sci. Data">
        <title>Genome assembly of the Korean intertidal mud-creeper Batillaria attramentaria.</title>
        <authorList>
            <person name="Patra A.K."/>
            <person name="Ho P.T."/>
            <person name="Jun S."/>
            <person name="Lee S.J."/>
            <person name="Kim Y."/>
            <person name="Won Y.J."/>
        </authorList>
    </citation>
    <scope>NUCLEOTIDE SEQUENCE [LARGE SCALE GENOMIC DNA]</scope>
    <source>
        <strain evidence="1">Wonlab-2016</strain>
    </source>
</reference>
<evidence type="ECO:0008006" key="3">
    <source>
        <dbReference type="Google" id="ProtNLM"/>
    </source>
</evidence>
<dbReference type="AlphaFoldDB" id="A0ABD0JSX7"/>
<keyword evidence="2" id="KW-1185">Reference proteome</keyword>
<gene>
    <name evidence="1" type="ORF">BaRGS_00030479</name>
</gene>
<name>A0ABD0JSX7_9CAEN</name>
<comment type="caution">
    <text evidence="1">The sequence shown here is derived from an EMBL/GenBank/DDBJ whole genome shotgun (WGS) entry which is preliminary data.</text>
</comment>
<evidence type="ECO:0000313" key="1">
    <source>
        <dbReference type="EMBL" id="KAK7478221.1"/>
    </source>
</evidence>
<feature type="non-terminal residue" evidence="1">
    <location>
        <position position="1"/>
    </location>
</feature>
<dbReference type="EMBL" id="JACVVK020000330">
    <property type="protein sequence ID" value="KAK7478221.1"/>
    <property type="molecule type" value="Genomic_DNA"/>
</dbReference>
<proteinExistence type="predicted"/>
<protein>
    <recommendedName>
        <fullName evidence="3">VWFD domain-containing protein</fullName>
    </recommendedName>
</protein>
<dbReference type="Proteomes" id="UP001519460">
    <property type="component" value="Unassembled WGS sequence"/>
</dbReference>
<evidence type="ECO:0000313" key="2">
    <source>
        <dbReference type="Proteomes" id="UP001519460"/>
    </source>
</evidence>
<accession>A0ABD0JSX7</accession>
<sequence length="307" mass="33148">HRCGHYQCATGANRCDSHNRCQCDPGRPGNGRTKCARNRCICSSVDDPHITLFDAGNPIVTVNLQCTYQLARLRGGGPHLNCKQGSVYMETEMRGTGNMAYFLIFASKIKAVVVNQRGKPRPSTVEVGRTTAGTPNADGFITTTTNACDLELGYNEHHGAVYLSGPGQKIYIRRDGMCGDCDGRTNENPGTTAAEHLTYALALLAPPAQQQSAPYRSDCVALKYIADRCQGQKLAMASSICYPWISRHFGLCLLDNDDVADYPALLASFRTCLRDVCRRSLATACTNLANQAAASAKCSVAKPAQCP</sequence>